<feature type="compositionally biased region" description="Low complexity" evidence="15">
    <location>
        <begin position="614"/>
        <end position="626"/>
    </location>
</feature>
<keyword evidence="10 16" id="KW-0472">Membrane</keyword>
<dbReference type="FunFam" id="2.60.120.260:FF:000026">
    <property type="entry name" value="proprotein convertase subtilisin/kexin type 7"/>
    <property type="match status" value="1"/>
</dbReference>
<gene>
    <name evidence="18" type="ORF">ASCRUDRAFT_31906</name>
</gene>
<dbReference type="GO" id="GO:0016485">
    <property type="term" value="P:protein processing"/>
    <property type="evidence" value="ECO:0007669"/>
    <property type="project" value="TreeGrafter"/>
</dbReference>
<evidence type="ECO:0000256" key="4">
    <source>
        <dbReference type="ARBA" id="ARBA00022692"/>
    </source>
</evidence>
<dbReference type="STRING" id="1344418.A0A1D2VN99"/>
<dbReference type="FunFam" id="3.40.50.200:FF:000005">
    <property type="entry name" value="Proprotein convertase subtilisin/kexin type 7"/>
    <property type="match status" value="1"/>
</dbReference>
<keyword evidence="11" id="KW-0865">Zymogen</keyword>
<evidence type="ECO:0000313" key="18">
    <source>
        <dbReference type="EMBL" id="ODV63083.1"/>
    </source>
</evidence>
<dbReference type="EMBL" id="KV454476">
    <property type="protein sequence ID" value="ODV63083.1"/>
    <property type="molecule type" value="Genomic_DNA"/>
</dbReference>
<feature type="compositionally biased region" description="Polar residues" evidence="15">
    <location>
        <begin position="627"/>
        <end position="637"/>
    </location>
</feature>
<dbReference type="InterPro" id="IPR000209">
    <property type="entry name" value="Peptidase_S8/S53_dom"/>
</dbReference>
<dbReference type="InterPro" id="IPR023827">
    <property type="entry name" value="Peptidase_S8_Asp-AS"/>
</dbReference>
<feature type="compositionally biased region" description="Low complexity" evidence="15">
    <location>
        <begin position="730"/>
        <end position="742"/>
    </location>
</feature>
<dbReference type="GO" id="GO:0005802">
    <property type="term" value="C:trans-Golgi network"/>
    <property type="evidence" value="ECO:0007669"/>
    <property type="project" value="TreeGrafter"/>
</dbReference>
<organism evidence="18 19">
    <name type="scientific">Ascoidea rubescens DSM 1968</name>
    <dbReference type="NCBI Taxonomy" id="1344418"/>
    <lineage>
        <taxon>Eukaryota</taxon>
        <taxon>Fungi</taxon>
        <taxon>Dikarya</taxon>
        <taxon>Ascomycota</taxon>
        <taxon>Saccharomycotina</taxon>
        <taxon>Saccharomycetes</taxon>
        <taxon>Ascoideaceae</taxon>
        <taxon>Ascoidea</taxon>
    </lineage>
</organism>
<evidence type="ECO:0000313" key="19">
    <source>
        <dbReference type="Proteomes" id="UP000095038"/>
    </source>
</evidence>
<keyword evidence="5" id="KW-0732">Signal</keyword>
<dbReference type="Gene3D" id="2.60.120.260">
    <property type="entry name" value="Galactose-binding domain-like"/>
    <property type="match status" value="1"/>
</dbReference>
<evidence type="ECO:0000256" key="3">
    <source>
        <dbReference type="ARBA" id="ARBA00022670"/>
    </source>
</evidence>
<keyword evidence="7 14" id="KW-0720">Serine protease</keyword>
<proteinExistence type="inferred from homology"/>
<feature type="active site" description="Charge relay system" evidence="13 14">
    <location>
        <position position="140"/>
    </location>
</feature>
<keyword evidence="4 16" id="KW-0812">Transmembrane</keyword>
<keyword evidence="8" id="KW-0106">Calcium</keyword>
<dbReference type="GO" id="GO:0004252">
    <property type="term" value="F:serine-type endopeptidase activity"/>
    <property type="evidence" value="ECO:0007669"/>
    <property type="project" value="UniProtKB-UniRule"/>
</dbReference>
<dbReference type="InterPro" id="IPR034182">
    <property type="entry name" value="Kexin/furin"/>
</dbReference>
<evidence type="ECO:0000256" key="10">
    <source>
        <dbReference type="ARBA" id="ARBA00023136"/>
    </source>
</evidence>
<dbReference type="Pfam" id="PF00082">
    <property type="entry name" value="Peptidase_S8"/>
    <property type="match status" value="1"/>
</dbReference>
<comment type="similarity">
    <text evidence="2">Belongs to the peptidase S8 family. Furin subfamily.</text>
</comment>
<dbReference type="PRINTS" id="PR00723">
    <property type="entry name" value="SUBTILISIN"/>
</dbReference>
<evidence type="ECO:0000256" key="12">
    <source>
        <dbReference type="ARBA" id="ARBA00023180"/>
    </source>
</evidence>
<evidence type="ECO:0000256" key="7">
    <source>
        <dbReference type="ARBA" id="ARBA00022825"/>
    </source>
</evidence>
<evidence type="ECO:0000256" key="8">
    <source>
        <dbReference type="ARBA" id="ARBA00022837"/>
    </source>
</evidence>
<reference evidence="19" key="1">
    <citation type="submission" date="2016-05" db="EMBL/GenBank/DDBJ databases">
        <title>Comparative genomics of biotechnologically important yeasts.</title>
        <authorList>
            <consortium name="DOE Joint Genome Institute"/>
            <person name="Riley R."/>
            <person name="Haridas S."/>
            <person name="Wolfe K.H."/>
            <person name="Lopes M.R."/>
            <person name="Hittinger C.T."/>
            <person name="Goker M."/>
            <person name="Salamov A."/>
            <person name="Wisecaver J."/>
            <person name="Long T.M."/>
            <person name="Aerts A.L."/>
            <person name="Barry K."/>
            <person name="Choi C."/>
            <person name="Clum A."/>
            <person name="Coughlan A.Y."/>
            <person name="Deshpande S."/>
            <person name="Douglass A.P."/>
            <person name="Hanson S.J."/>
            <person name="Klenk H.-P."/>
            <person name="Labutti K."/>
            <person name="Lapidus A."/>
            <person name="Lindquist E."/>
            <person name="Lipzen A."/>
            <person name="Meier-Kolthoff J.P."/>
            <person name="Ohm R.A."/>
            <person name="Otillar R.P."/>
            <person name="Pangilinan J."/>
            <person name="Peng Y."/>
            <person name="Rokas A."/>
            <person name="Rosa C.A."/>
            <person name="Scheuner C."/>
            <person name="Sibirny A.A."/>
            <person name="Slot J.C."/>
            <person name="Stielow J.B."/>
            <person name="Sun H."/>
            <person name="Kurtzman C.P."/>
            <person name="Blackwell M."/>
            <person name="Grigoriev I.V."/>
            <person name="Jeffries T.W."/>
        </authorList>
    </citation>
    <scope>NUCLEOTIDE SEQUENCE [LARGE SCALE GENOMIC DNA]</scope>
    <source>
        <strain evidence="19">DSM 1968</strain>
    </source>
</reference>
<evidence type="ECO:0000256" key="9">
    <source>
        <dbReference type="ARBA" id="ARBA00022989"/>
    </source>
</evidence>
<evidence type="ECO:0000256" key="6">
    <source>
        <dbReference type="ARBA" id="ARBA00022801"/>
    </source>
</evidence>
<dbReference type="AlphaFoldDB" id="A0A1D2VN99"/>
<dbReference type="PROSITE" id="PS51829">
    <property type="entry name" value="P_HOMO_B"/>
    <property type="match status" value="1"/>
</dbReference>
<protein>
    <recommendedName>
        <fullName evidence="17">P/Homo B domain-containing protein</fullName>
    </recommendedName>
</protein>
<dbReference type="PROSITE" id="PS51892">
    <property type="entry name" value="SUBTILASE"/>
    <property type="match status" value="1"/>
</dbReference>
<dbReference type="Gene3D" id="3.40.50.200">
    <property type="entry name" value="Peptidase S8/S53 domain"/>
    <property type="match status" value="1"/>
</dbReference>
<evidence type="ECO:0000256" key="2">
    <source>
        <dbReference type="ARBA" id="ARBA00005325"/>
    </source>
</evidence>
<dbReference type="GO" id="GO:0000139">
    <property type="term" value="C:Golgi membrane"/>
    <property type="evidence" value="ECO:0007669"/>
    <property type="project" value="TreeGrafter"/>
</dbReference>
<keyword evidence="3 14" id="KW-0645">Protease</keyword>
<dbReference type="InterPro" id="IPR036852">
    <property type="entry name" value="Peptidase_S8/S53_dom_sf"/>
</dbReference>
<evidence type="ECO:0000259" key="17">
    <source>
        <dbReference type="PROSITE" id="PS51829"/>
    </source>
</evidence>
<sequence>MDIFQKNYPQFRFEHNFRGFDDLYVFSYDKSDPSIDDFDNEILSKNANNFLIKSLHPLRPKRLEKRLPIPISYPEADPQRKYDSSMKPIFQAQKDLQINDPEFIKQWHLINPSFPGHDVNATGLWYENITGKGVVTAIVDDGLDFHSQDLKDNFCEEGSYDFNANQKLPAPQLSNDYHGTRCAAEIAATKNNGYCGIGVAYDSKVAGIRILSGEITAEEEAASLIYGLDVNDIYSCSWGPPDDGKSMQAPELVVRKAIVKGILDGRKSKGSIYVFASGNGGLNGDNCNFDGYTNSIYSITVGAIDHKGSHPPYAEACSAVLVVTYSSGSGEHIHTTDINNRCTDNHGGTSAAAPLAAGIYSLVLQANPELTWRDIQYLSILSSVEINDIDGNWQDTVMFKRDCYNPENQITNVKKRFSHKYGYGKIDAYTMVHMAKDWKNVKPQAWYYSSPYHVNEDIEWAENTNRDYTYTLNIDKEDLEKANFEHIEHVTVTINMSAKNRGKIEVNLISPSGIISNLGIQRPYDKSNEGFNNWTFMSVAHWNETGEGVWKLQVINRGQKNKVKFYDWVIKFFGECIDPSKAKRFPLPGEEDKENDQPDAASVSSGTTSFIPASSTEISTQSSTQSGVSEATSTSEGEGQYLHNVDSNYGTYFFFLIVVSFIVCLFYFKAVSKRRPHRRRDDYELELIRPDEDSESNRDNDSLSLSNMTINTDDELIGEDDNRNNRGDNRMSLNNNSDNQFNSDDEYETDNRTDVPK</sequence>
<evidence type="ECO:0000256" key="11">
    <source>
        <dbReference type="ARBA" id="ARBA00023145"/>
    </source>
</evidence>
<evidence type="ECO:0000256" key="13">
    <source>
        <dbReference type="PIRSR" id="PIRSR615500-1"/>
    </source>
</evidence>
<dbReference type="SUPFAM" id="SSF52743">
    <property type="entry name" value="Subtilisin-like"/>
    <property type="match status" value="1"/>
</dbReference>
<dbReference type="Pfam" id="PF01483">
    <property type="entry name" value="P_proprotein"/>
    <property type="match status" value="1"/>
</dbReference>
<feature type="active site" description="Charge relay system" evidence="13 14">
    <location>
        <position position="178"/>
    </location>
</feature>
<dbReference type="InParanoid" id="A0A1D2VN99"/>
<feature type="compositionally biased region" description="Polar residues" evidence="15">
    <location>
        <begin position="602"/>
        <end position="613"/>
    </location>
</feature>
<dbReference type="CDD" id="cd04059">
    <property type="entry name" value="Peptidases_S8_Protein_convertases_Kexins_Furin-like"/>
    <property type="match status" value="1"/>
</dbReference>
<dbReference type="InterPro" id="IPR023828">
    <property type="entry name" value="Peptidase_S8_Ser-AS"/>
</dbReference>
<dbReference type="Proteomes" id="UP000095038">
    <property type="component" value="Unassembled WGS sequence"/>
</dbReference>
<dbReference type="FunCoup" id="A0A1D2VN99">
    <property type="interactions" value="152"/>
</dbReference>
<feature type="domain" description="P/Homo B" evidence="17">
    <location>
        <begin position="441"/>
        <end position="578"/>
    </location>
</feature>
<dbReference type="PROSITE" id="PS00136">
    <property type="entry name" value="SUBTILASE_ASP"/>
    <property type="match status" value="1"/>
</dbReference>
<evidence type="ECO:0000256" key="1">
    <source>
        <dbReference type="ARBA" id="ARBA00004370"/>
    </source>
</evidence>
<feature type="compositionally biased region" description="Basic and acidic residues" evidence="15">
    <location>
        <begin position="691"/>
        <end position="701"/>
    </location>
</feature>
<name>A0A1D2VN99_9ASCO</name>
<feature type="region of interest" description="Disordered" evidence="15">
    <location>
        <begin position="584"/>
        <end position="637"/>
    </location>
</feature>
<evidence type="ECO:0000256" key="5">
    <source>
        <dbReference type="ARBA" id="ARBA00022729"/>
    </source>
</evidence>
<dbReference type="InterPro" id="IPR002884">
    <property type="entry name" value="P_dom"/>
</dbReference>
<keyword evidence="12" id="KW-0325">Glycoprotein</keyword>
<keyword evidence="9 16" id="KW-1133">Transmembrane helix</keyword>
<feature type="active site" description="Charge relay system" evidence="13 14">
    <location>
        <position position="350"/>
    </location>
</feature>
<comment type="subcellular location">
    <subcellularLocation>
        <location evidence="1">Membrane</location>
    </subcellularLocation>
</comment>
<feature type="region of interest" description="Disordered" evidence="15">
    <location>
        <begin position="691"/>
        <end position="757"/>
    </location>
</feature>
<dbReference type="RefSeq" id="XP_020049390.1">
    <property type="nucleotide sequence ID" value="XM_020190312.1"/>
</dbReference>
<dbReference type="GeneID" id="30963948"/>
<evidence type="ECO:0000256" key="16">
    <source>
        <dbReference type="SAM" id="Phobius"/>
    </source>
</evidence>
<dbReference type="OrthoDB" id="300641at2759"/>
<dbReference type="PANTHER" id="PTHR42884:SF14">
    <property type="entry name" value="NEUROENDOCRINE CONVERTASE 1"/>
    <property type="match status" value="1"/>
</dbReference>
<evidence type="ECO:0000256" key="15">
    <source>
        <dbReference type="SAM" id="MobiDB-lite"/>
    </source>
</evidence>
<dbReference type="InterPro" id="IPR015500">
    <property type="entry name" value="Peptidase_S8_subtilisin-rel"/>
</dbReference>
<dbReference type="GO" id="GO:0007323">
    <property type="term" value="P:peptide pheromone maturation"/>
    <property type="evidence" value="ECO:0007669"/>
    <property type="project" value="UniProtKB-ARBA"/>
</dbReference>
<accession>A0A1D2VN99</accession>
<keyword evidence="6 14" id="KW-0378">Hydrolase</keyword>
<evidence type="ECO:0000256" key="14">
    <source>
        <dbReference type="PROSITE-ProRule" id="PRU01240"/>
    </source>
</evidence>
<feature type="compositionally biased region" description="Basic and acidic residues" evidence="15">
    <location>
        <begin position="720"/>
        <end position="729"/>
    </location>
</feature>
<keyword evidence="19" id="KW-1185">Reference proteome</keyword>
<dbReference type="PANTHER" id="PTHR42884">
    <property type="entry name" value="PROPROTEIN CONVERTASE SUBTILISIN/KEXIN-RELATED"/>
    <property type="match status" value="1"/>
</dbReference>
<feature type="transmembrane region" description="Helical" evidence="16">
    <location>
        <begin position="649"/>
        <end position="670"/>
    </location>
</feature>
<dbReference type="InterPro" id="IPR008979">
    <property type="entry name" value="Galactose-bd-like_sf"/>
</dbReference>
<dbReference type="PROSITE" id="PS00138">
    <property type="entry name" value="SUBTILASE_SER"/>
    <property type="match status" value="1"/>
</dbReference>
<dbReference type="SUPFAM" id="SSF49785">
    <property type="entry name" value="Galactose-binding domain-like"/>
    <property type="match status" value="1"/>
</dbReference>